<organism evidence="2 3">
    <name type="scientific">Trachipleistophora hominis</name>
    <name type="common">Microsporidian parasite</name>
    <dbReference type="NCBI Taxonomy" id="72359"/>
    <lineage>
        <taxon>Eukaryota</taxon>
        <taxon>Fungi</taxon>
        <taxon>Fungi incertae sedis</taxon>
        <taxon>Microsporidia</taxon>
        <taxon>Pleistophoridae</taxon>
        <taxon>Trachipleistophora</taxon>
    </lineage>
</organism>
<proteinExistence type="predicted"/>
<dbReference type="Proteomes" id="UP000011185">
    <property type="component" value="Unassembled WGS sequence"/>
</dbReference>
<gene>
    <name evidence="2" type="ORF">THOM_0962</name>
</gene>
<protein>
    <submittedName>
        <fullName evidence="2">Uncharacterized protein</fullName>
    </submittedName>
</protein>
<keyword evidence="1" id="KW-0812">Transmembrane</keyword>
<accession>L7JZ60</accession>
<keyword evidence="1" id="KW-1133">Transmembrane helix</keyword>
<dbReference type="VEuPathDB" id="MicrosporidiaDB:THOM_0962"/>
<dbReference type="InParanoid" id="L7JZ60"/>
<evidence type="ECO:0000313" key="2">
    <source>
        <dbReference type="EMBL" id="ELQ76052.1"/>
    </source>
</evidence>
<reference evidence="2 3" key="1">
    <citation type="journal article" date="2012" name="PLoS Pathog.">
        <title>The genome of the obligate intracellular parasite Trachipleistophora hominis: new insights into microsporidian genome dynamics and reductive evolution.</title>
        <authorList>
            <person name="Heinz E."/>
            <person name="Williams T.A."/>
            <person name="Nakjang S."/>
            <person name="Noel C.J."/>
            <person name="Swan D.C."/>
            <person name="Goldberg A.V."/>
            <person name="Harris S.R."/>
            <person name="Weinmaier T."/>
            <person name="Markert S."/>
            <person name="Becher D."/>
            <person name="Bernhardt J."/>
            <person name="Dagan T."/>
            <person name="Hacker C."/>
            <person name="Lucocq J.M."/>
            <person name="Schweder T."/>
            <person name="Rattei T."/>
            <person name="Hall N."/>
            <person name="Hirt R.P."/>
            <person name="Embley T.M."/>
        </authorList>
    </citation>
    <scope>NUCLEOTIDE SEQUENCE [LARGE SCALE GENOMIC DNA]</scope>
</reference>
<keyword evidence="1" id="KW-0472">Membrane</keyword>
<evidence type="ECO:0000256" key="1">
    <source>
        <dbReference type="SAM" id="Phobius"/>
    </source>
</evidence>
<dbReference type="AlphaFoldDB" id="L7JZ60"/>
<dbReference type="HOGENOM" id="CLU_3126084_0_0_1"/>
<feature type="transmembrane region" description="Helical" evidence="1">
    <location>
        <begin position="23"/>
        <end position="42"/>
    </location>
</feature>
<sequence length="50" mass="5795">MIRMRDIALVSGGVVRNVCVKRLWIIFFDGVGYFFYFVRVYFTLGIGLEG</sequence>
<name>L7JZ60_TRAHO</name>
<evidence type="ECO:0000313" key="3">
    <source>
        <dbReference type="Proteomes" id="UP000011185"/>
    </source>
</evidence>
<keyword evidence="3" id="KW-1185">Reference proteome</keyword>
<dbReference type="EMBL" id="JH993885">
    <property type="protein sequence ID" value="ELQ76052.1"/>
    <property type="molecule type" value="Genomic_DNA"/>
</dbReference>